<proteinExistence type="predicted"/>
<dbReference type="GO" id="GO:0016020">
    <property type="term" value="C:membrane"/>
    <property type="evidence" value="ECO:0007669"/>
    <property type="project" value="TreeGrafter"/>
</dbReference>
<feature type="domain" description="AB hydrolase-1" evidence="2">
    <location>
        <begin position="37"/>
        <end position="291"/>
    </location>
</feature>
<dbReference type="PANTHER" id="PTHR43798">
    <property type="entry name" value="MONOACYLGLYCEROL LIPASE"/>
    <property type="match status" value="1"/>
</dbReference>
<dbReference type="EMBL" id="CP020811">
    <property type="protein sequence ID" value="ART74320.1"/>
    <property type="molecule type" value="Genomic_DNA"/>
</dbReference>
<evidence type="ECO:0000259" key="2">
    <source>
        <dbReference type="Pfam" id="PF12697"/>
    </source>
</evidence>
<dbReference type="Proteomes" id="UP000195331">
    <property type="component" value="Plasmid unnamed2"/>
</dbReference>
<dbReference type="Gene3D" id="3.40.50.1820">
    <property type="entry name" value="alpha/beta hydrolase"/>
    <property type="match status" value="1"/>
</dbReference>
<keyword evidence="1" id="KW-0378">Hydrolase</keyword>
<name>A0A1Y0CGD9_9MYCO</name>
<dbReference type="AlphaFoldDB" id="A0A1Y0CGD9"/>
<reference evidence="3 4" key="1">
    <citation type="submission" date="2017-04" db="EMBL/GenBank/DDBJ databases">
        <title>Whole Genome Sequence of 1,4-Dioxane Degrading Bacterium Mycobacterium dioxanotrophicus PH-06.</title>
        <authorList>
            <person name="He Y."/>
        </authorList>
    </citation>
    <scope>NUCLEOTIDE SEQUENCE [LARGE SCALE GENOMIC DNA]</scope>
    <source>
        <strain evidence="3 4">PH-06</strain>
        <plasmid evidence="3 4">unnamed2</plasmid>
    </source>
</reference>
<dbReference type="OrthoDB" id="5422338at2"/>
<sequence>MTATTSACAYRTRSVITTDGVRLACRDYGRGDAEHTVILLHGFCLDQSTWTLQVRELTRQWGRRLRIISFDYRGHGQSSPACTHTYTIGQLAQDLSYVLTALDVTSPVTLAGHSMGGMAALTYLSLAQRPIEPVGLVLVASAAGRLAQRGIGRLLAIPGLGGLAGLVEHLPHHAAQDIVRALALPAGHALTHLVGLTGSERAAFSRTAAGALTRTTIAAAIGFLPSLRTYDQRATLANIAAHTTVISGGKDLVTPSAHAAELVVGIAGSIHVHQAHAGHMLLHDAAAAVTDAISHTIASAAAAAPVAR</sequence>
<dbReference type="RefSeq" id="WP_087083543.1">
    <property type="nucleotide sequence ID" value="NZ_CP020811.1"/>
</dbReference>
<protein>
    <recommendedName>
        <fullName evidence="2">AB hydrolase-1 domain-containing protein</fullName>
    </recommendedName>
</protein>
<dbReference type="GO" id="GO:0016787">
    <property type="term" value="F:hydrolase activity"/>
    <property type="evidence" value="ECO:0007669"/>
    <property type="project" value="UniProtKB-KW"/>
</dbReference>
<keyword evidence="4" id="KW-1185">Reference proteome</keyword>
<gene>
    <name evidence="3" type="ORF">BTO20_37490</name>
</gene>
<evidence type="ECO:0000313" key="3">
    <source>
        <dbReference type="EMBL" id="ART74320.1"/>
    </source>
</evidence>
<keyword evidence="3" id="KW-0614">Plasmid</keyword>
<dbReference type="KEGG" id="mdx:BTO20_37490"/>
<dbReference type="PANTHER" id="PTHR43798:SF31">
    <property type="entry name" value="AB HYDROLASE SUPERFAMILY PROTEIN YCLE"/>
    <property type="match status" value="1"/>
</dbReference>
<dbReference type="Pfam" id="PF12697">
    <property type="entry name" value="Abhydrolase_6"/>
    <property type="match status" value="1"/>
</dbReference>
<evidence type="ECO:0000256" key="1">
    <source>
        <dbReference type="ARBA" id="ARBA00022801"/>
    </source>
</evidence>
<accession>A0A1Y0CGD9</accession>
<dbReference type="InterPro" id="IPR000073">
    <property type="entry name" value="AB_hydrolase_1"/>
</dbReference>
<dbReference type="InterPro" id="IPR029058">
    <property type="entry name" value="AB_hydrolase_fold"/>
</dbReference>
<evidence type="ECO:0000313" key="4">
    <source>
        <dbReference type="Proteomes" id="UP000195331"/>
    </source>
</evidence>
<organism evidence="3 4">
    <name type="scientific">Mycobacterium dioxanotrophicus</name>
    <dbReference type="NCBI Taxonomy" id="482462"/>
    <lineage>
        <taxon>Bacteria</taxon>
        <taxon>Bacillati</taxon>
        <taxon>Actinomycetota</taxon>
        <taxon>Actinomycetes</taxon>
        <taxon>Mycobacteriales</taxon>
        <taxon>Mycobacteriaceae</taxon>
        <taxon>Mycobacterium</taxon>
    </lineage>
</organism>
<dbReference type="InterPro" id="IPR050266">
    <property type="entry name" value="AB_hydrolase_sf"/>
</dbReference>
<dbReference type="SUPFAM" id="SSF53474">
    <property type="entry name" value="alpha/beta-Hydrolases"/>
    <property type="match status" value="1"/>
</dbReference>
<geneLocation type="plasmid" evidence="3 4">
    <name>unnamed2</name>
</geneLocation>